<dbReference type="PANTHER" id="PTHR37423:SF2">
    <property type="entry name" value="MEMBRANE-BOUND LYTIC MUREIN TRANSGLYCOSYLASE C"/>
    <property type="match status" value="1"/>
</dbReference>
<sequence length="210" mass="23234">MSPRSRRSFSAAERLPRPRLALLIIGLVVWGLVPPAAFGAAAVPDHMQPGMRGALKKAIADSKGFKNRFDAEVWLVDMAHRLAPRVPSVQRRLNLLRDVHGAATEAGLSPQLVLAVIQVESNFKRFALSSAGAEGLMQIMPFWRHEIGAPGDNLFNRATNLRYGCAILAYYLKLEHGDVTRALARYNGSLGQLWYPLRVESALSQNWQIP</sequence>
<gene>
    <name evidence="3" type="ORF">C41B8_00030</name>
</gene>
<dbReference type="OrthoDB" id="92254at2"/>
<dbReference type="InterPro" id="IPR023346">
    <property type="entry name" value="Lysozyme-like_dom_sf"/>
</dbReference>
<dbReference type="Gene3D" id="1.10.530.10">
    <property type="match status" value="1"/>
</dbReference>
<dbReference type="PANTHER" id="PTHR37423">
    <property type="entry name" value="SOLUBLE LYTIC MUREIN TRANSGLYCOSYLASE-RELATED"/>
    <property type="match status" value="1"/>
</dbReference>
<proteinExistence type="inferred from homology"/>
<organism evidence="3 4">
    <name type="scientific">Salinisphaera hydrothermalis (strain C41B8)</name>
    <dbReference type="NCBI Taxonomy" id="1304275"/>
    <lineage>
        <taxon>Bacteria</taxon>
        <taxon>Pseudomonadati</taxon>
        <taxon>Pseudomonadota</taxon>
        <taxon>Gammaproteobacteria</taxon>
        <taxon>Salinisphaerales</taxon>
        <taxon>Salinisphaeraceae</taxon>
        <taxon>Salinisphaera</taxon>
    </lineage>
</organism>
<feature type="domain" description="Transglycosylase SLT" evidence="2">
    <location>
        <begin position="102"/>
        <end position="197"/>
    </location>
</feature>
<keyword evidence="4" id="KW-1185">Reference proteome</keyword>
<accession>A0A084IQV5</accession>
<evidence type="ECO:0000256" key="1">
    <source>
        <dbReference type="ARBA" id="ARBA00007734"/>
    </source>
</evidence>
<protein>
    <submittedName>
        <fullName evidence="3">Lytic transglycosylase catalytic subunit</fullName>
    </submittedName>
</protein>
<dbReference type="eggNOG" id="COG0741">
    <property type="taxonomic scope" value="Bacteria"/>
</dbReference>
<dbReference type="InterPro" id="IPR008258">
    <property type="entry name" value="Transglycosylase_SLT_dom_1"/>
</dbReference>
<reference evidence="3 4" key="1">
    <citation type="submission" date="2013-03" db="EMBL/GenBank/DDBJ databases">
        <title>Salinisphaera hydrothermalis C41B8 Genome Sequencing.</title>
        <authorList>
            <person name="Li C."/>
            <person name="Lai Q."/>
            <person name="Shao Z."/>
        </authorList>
    </citation>
    <scope>NUCLEOTIDE SEQUENCE [LARGE SCALE GENOMIC DNA]</scope>
    <source>
        <strain evidence="3 4">C41B8</strain>
    </source>
</reference>
<comment type="caution">
    <text evidence="3">The sequence shown here is derived from an EMBL/GenBank/DDBJ whole genome shotgun (WGS) entry which is preliminary data.</text>
</comment>
<dbReference type="EMBL" id="APNK01000001">
    <property type="protein sequence ID" value="KEZ79089.1"/>
    <property type="molecule type" value="Genomic_DNA"/>
</dbReference>
<dbReference type="PATRIC" id="fig|1304275.5.peg.6"/>
<evidence type="ECO:0000313" key="4">
    <source>
        <dbReference type="Proteomes" id="UP000028302"/>
    </source>
</evidence>
<dbReference type="SUPFAM" id="SSF53955">
    <property type="entry name" value="Lysozyme-like"/>
    <property type="match status" value="1"/>
</dbReference>
<dbReference type="STRING" id="1304275.C41B8_00030"/>
<evidence type="ECO:0000313" key="3">
    <source>
        <dbReference type="EMBL" id="KEZ79089.1"/>
    </source>
</evidence>
<dbReference type="AlphaFoldDB" id="A0A084IQV5"/>
<dbReference type="Pfam" id="PF01464">
    <property type="entry name" value="SLT"/>
    <property type="match status" value="1"/>
</dbReference>
<dbReference type="Proteomes" id="UP000028302">
    <property type="component" value="Unassembled WGS sequence"/>
</dbReference>
<comment type="similarity">
    <text evidence="1">Belongs to the transglycosylase Slt family.</text>
</comment>
<evidence type="ECO:0000259" key="2">
    <source>
        <dbReference type="Pfam" id="PF01464"/>
    </source>
</evidence>
<name>A0A084IQV5_SALHC</name>